<dbReference type="CDD" id="cd24050">
    <property type="entry name" value="ASKHA_NBD_ANMK"/>
    <property type="match status" value="1"/>
</dbReference>
<evidence type="ECO:0000313" key="3">
    <source>
        <dbReference type="Proteomes" id="UP000216101"/>
    </source>
</evidence>
<gene>
    <name evidence="1" type="primary">anmK</name>
    <name evidence="2" type="ORF">CBP51_07630</name>
</gene>
<keyword evidence="1" id="KW-0119">Carbohydrate metabolism</keyword>
<dbReference type="PANTHER" id="PTHR30605:SF0">
    <property type="entry name" value="ANHYDRO-N-ACETYLMURAMIC ACID KINASE"/>
    <property type="match status" value="1"/>
</dbReference>
<dbReference type="Pfam" id="PF03702">
    <property type="entry name" value="AnmK"/>
    <property type="match status" value="1"/>
</dbReference>
<sequence>MSHPHYYIGLMSGTSADAIDAVLVTFDEHPRLIAHYSEPLSDSLREQIHALALPSDNEIDRVGALDISLGQHFARISLTLLQHAEVDPEQVIAIGSHGQTIRHRPPGSPQGCFTLQIGDPNTIAELTGITTVADFRRRDMAAGGQGAPLVPAFHRAIFHSTEEPRVIVNIGGMANITWLPKQEATLGFDTGPGNVLMDGWILAHHGKSYDESGTWAASGAINQMLLGKLLQHPFFAQAAPKSTGRETFNRQWLEDALQGIALGAEDVQATLLELTAITISNAIHSLSSEPMAVFVCGGGAYNMQLMRRLQALLASDKVESTASLGIHPQWIEAMAFAWLARQTMNRQSGNVKEVTGAQREVILGACITPDVAFTPSEH</sequence>
<keyword evidence="3" id="KW-1185">Reference proteome</keyword>
<organism evidence="2 3">
    <name type="scientific">Cellvibrio mixtus</name>
    <dbReference type="NCBI Taxonomy" id="39650"/>
    <lineage>
        <taxon>Bacteria</taxon>
        <taxon>Pseudomonadati</taxon>
        <taxon>Pseudomonadota</taxon>
        <taxon>Gammaproteobacteria</taxon>
        <taxon>Cellvibrionales</taxon>
        <taxon>Cellvibrionaceae</taxon>
        <taxon>Cellvibrio</taxon>
    </lineage>
</organism>
<dbReference type="NCBIfam" id="NF007148">
    <property type="entry name" value="PRK09585.3-2"/>
    <property type="match status" value="1"/>
</dbReference>
<feature type="binding site" evidence="1">
    <location>
        <begin position="13"/>
        <end position="20"/>
    </location>
    <ligand>
        <name>ATP</name>
        <dbReference type="ChEBI" id="CHEBI:30616"/>
    </ligand>
</feature>
<dbReference type="GO" id="GO:0097175">
    <property type="term" value="P:1,6-anhydro-N-acetyl-beta-muramic acid catabolic process"/>
    <property type="evidence" value="ECO:0007669"/>
    <property type="project" value="UniProtKB-UniRule"/>
</dbReference>
<dbReference type="SUPFAM" id="SSF53067">
    <property type="entry name" value="Actin-like ATPase domain"/>
    <property type="match status" value="1"/>
</dbReference>
<dbReference type="EC" id="2.7.1.170" evidence="1"/>
<name>A0A266QAE8_9GAMM</name>
<dbReference type="RefSeq" id="WP_094984397.1">
    <property type="nucleotide sequence ID" value="NZ_NHNI01000001.1"/>
</dbReference>
<dbReference type="GO" id="GO:0006040">
    <property type="term" value="P:amino sugar metabolic process"/>
    <property type="evidence" value="ECO:0007669"/>
    <property type="project" value="InterPro"/>
</dbReference>
<dbReference type="GO" id="GO:0016301">
    <property type="term" value="F:kinase activity"/>
    <property type="evidence" value="ECO:0007669"/>
    <property type="project" value="UniProtKB-KW"/>
</dbReference>
<protein>
    <recommendedName>
        <fullName evidence="1">Anhydro-N-acetylmuramic acid kinase</fullName>
        <ecNumber evidence="1">2.7.1.170</ecNumber>
    </recommendedName>
    <alternativeName>
        <fullName evidence="1">AnhMurNAc kinase</fullName>
    </alternativeName>
</protein>
<keyword evidence="1 2" id="KW-0418">Kinase</keyword>
<dbReference type="PANTHER" id="PTHR30605">
    <property type="entry name" value="ANHYDRO-N-ACETYLMURAMIC ACID KINASE"/>
    <property type="match status" value="1"/>
</dbReference>
<comment type="pathway">
    <text evidence="1">Cell wall biogenesis; peptidoglycan recycling.</text>
</comment>
<dbReference type="NCBIfam" id="NF007139">
    <property type="entry name" value="PRK09585.1-3"/>
    <property type="match status" value="1"/>
</dbReference>
<accession>A0A266QAE8</accession>
<dbReference type="GO" id="GO:0005524">
    <property type="term" value="F:ATP binding"/>
    <property type="evidence" value="ECO:0007669"/>
    <property type="project" value="UniProtKB-UniRule"/>
</dbReference>
<dbReference type="GO" id="GO:0009254">
    <property type="term" value="P:peptidoglycan turnover"/>
    <property type="evidence" value="ECO:0007669"/>
    <property type="project" value="UniProtKB-UniRule"/>
</dbReference>
<dbReference type="InterPro" id="IPR043129">
    <property type="entry name" value="ATPase_NBD"/>
</dbReference>
<keyword evidence="1" id="KW-0547">Nucleotide-binding</keyword>
<keyword evidence="1" id="KW-0808">Transferase</keyword>
<dbReference type="Gene3D" id="3.30.420.40">
    <property type="match status" value="2"/>
</dbReference>
<comment type="caution">
    <text evidence="2">The sequence shown here is derived from an EMBL/GenBank/DDBJ whole genome shotgun (WGS) entry which is preliminary data.</text>
</comment>
<dbReference type="Proteomes" id="UP000216101">
    <property type="component" value="Unassembled WGS sequence"/>
</dbReference>
<comment type="function">
    <text evidence="1">Catalyzes the specific phosphorylation of 1,6-anhydro-N-acetylmuramic acid (anhMurNAc) with the simultaneous cleavage of the 1,6-anhydro ring, generating MurNAc-6-P. Is required for the utilization of anhMurNAc either imported from the medium or derived from its own cell wall murein, and thus plays a role in cell wall recycling.</text>
</comment>
<proteinExistence type="inferred from homology"/>
<dbReference type="HAMAP" id="MF_01270">
    <property type="entry name" value="AnhMurNAc_kinase"/>
    <property type="match status" value="1"/>
</dbReference>
<keyword evidence="1" id="KW-0067">ATP-binding</keyword>
<dbReference type="UniPathway" id="UPA00544"/>
<evidence type="ECO:0000313" key="2">
    <source>
        <dbReference type="EMBL" id="OZY86854.1"/>
    </source>
</evidence>
<dbReference type="AlphaFoldDB" id="A0A266QAE8"/>
<reference evidence="3" key="1">
    <citation type="submission" date="2017-05" db="EMBL/GenBank/DDBJ databases">
        <authorList>
            <person name="Barney B.M."/>
        </authorList>
    </citation>
    <scope>NUCLEOTIDE SEQUENCE [LARGE SCALE GENOMIC DNA]</scope>
    <source>
        <strain evidence="3">PSBB022</strain>
    </source>
</reference>
<evidence type="ECO:0000256" key="1">
    <source>
        <dbReference type="HAMAP-Rule" id="MF_01270"/>
    </source>
</evidence>
<comment type="pathway">
    <text evidence="1">Amino-sugar metabolism; 1,6-anhydro-N-acetylmuramate degradation.</text>
</comment>
<comment type="catalytic activity">
    <reaction evidence="1">
        <text>1,6-anhydro-N-acetyl-beta-muramate + ATP + H2O = N-acetyl-D-muramate 6-phosphate + ADP + H(+)</text>
        <dbReference type="Rhea" id="RHEA:24952"/>
        <dbReference type="ChEBI" id="CHEBI:15377"/>
        <dbReference type="ChEBI" id="CHEBI:15378"/>
        <dbReference type="ChEBI" id="CHEBI:30616"/>
        <dbReference type="ChEBI" id="CHEBI:58690"/>
        <dbReference type="ChEBI" id="CHEBI:58722"/>
        <dbReference type="ChEBI" id="CHEBI:456216"/>
        <dbReference type="EC" id="2.7.1.170"/>
    </reaction>
</comment>
<dbReference type="EMBL" id="NHNI01000001">
    <property type="protein sequence ID" value="OZY86854.1"/>
    <property type="molecule type" value="Genomic_DNA"/>
</dbReference>
<comment type="similarity">
    <text evidence="1">Belongs to the anhydro-N-acetylmuramic acid kinase family.</text>
</comment>
<dbReference type="UniPathway" id="UPA00343"/>
<dbReference type="InterPro" id="IPR005338">
    <property type="entry name" value="Anhydro_N_Ac-Mur_kinase"/>
</dbReference>
<dbReference type="GO" id="GO:0016773">
    <property type="term" value="F:phosphotransferase activity, alcohol group as acceptor"/>
    <property type="evidence" value="ECO:0007669"/>
    <property type="project" value="UniProtKB-UniRule"/>
</dbReference>